<dbReference type="AlphaFoldDB" id="A0AAJ4XTG8"/>
<proteinExistence type="predicted"/>
<protein>
    <submittedName>
        <fullName evidence="1">Uncharacterized protein</fullName>
    </submittedName>
</protein>
<reference evidence="1" key="1">
    <citation type="submission" date="2023-10" db="EMBL/GenBank/DDBJ databases">
        <authorList>
            <person name="Guldener U."/>
        </authorList>
    </citation>
    <scope>NUCLEOTIDE SEQUENCE</scope>
    <source>
        <strain evidence="1">Mp4</strain>
    </source>
</reference>
<comment type="caution">
    <text evidence="1">The sequence shown here is derived from an EMBL/GenBank/DDBJ whole genome shotgun (WGS) entry which is preliminary data.</text>
</comment>
<evidence type="ECO:0000313" key="2">
    <source>
        <dbReference type="Proteomes" id="UP001294444"/>
    </source>
</evidence>
<evidence type="ECO:0000313" key="1">
    <source>
        <dbReference type="EMBL" id="SNX87642.1"/>
    </source>
</evidence>
<dbReference type="EMBL" id="OAPG01000020">
    <property type="protein sequence ID" value="SNX87642.1"/>
    <property type="molecule type" value="Genomic_DNA"/>
</dbReference>
<sequence length="87" mass="9840">MAWSNLLQATLKPKEEICMSQCCDPRISILLQEPWNKEQAERPKECFVSNLGSAISKHRAQNECLVFCSNSDVSARSPLMLSIRVTE</sequence>
<accession>A0AAJ4XTG8</accession>
<dbReference type="Proteomes" id="UP001294444">
    <property type="component" value="Unassembled WGS sequence"/>
</dbReference>
<organism evidence="1 2">
    <name type="scientific">Melanopsichium pennsylvanicum</name>
    <dbReference type="NCBI Taxonomy" id="63383"/>
    <lineage>
        <taxon>Eukaryota</taxon>
        <taxon>Fungi</taxon>
        <taxon>Dikarya</taxon>
        <taxon>Basidiomycota</taxon>
        <taxon>Ustilaginomycotina</taxon>
        <taxon>Ustilaginomycetes</taxon>
        <taxon>Ustilaginales</taxon>
        <taxon>Ustilaginaceae</taxon>
        <taxon>Melanopsichium</taxon>
    </lineage>
</organism>
<gene>
    <name evidence="1" type="ORF">MEPE_06352</name>
</gene>
<keyword evidence="2" id="KW-1185">Reference proteome</keyword>
<name>A0AAJ4XTG8_9BASI</name>